<feature type="region of interest" description="Disordered" evidence="5">
    <location>
        <begin position="900"/>
        <end position="1044"/>
    </location>
</feature>
<reference evidence="7" key="1">
    <citation type="submission" date="2023-01" db="EMBL/GenBank/DDBJ databases">
        <title>The growth and conidiation of Purpureocillium lavendulum are regulated by nitrogen source and histone H3K14 acetylation.</title>
        <authorList>
            <person name="Tang P."/>
            <person name="Han J."/>
            <person name="Zhang C."/>
            <person name="Tang P."/>
            <person name="Qi F."/>
            <person name="Zhang K."/>
            <person name="Liang L."/>
        </authorList>
    </citation>
    <scope>NUCLEOTIDE SEQUENCE</scope>
    <source>
        <strain evidence="7">YMF1.00683</strain>
    </source>
</reference>
<evidence type="ECO:0000256" key="3">
    <source>
        <dbReference type="ARBA" id="ARBA00023212"/>
    </source>
</evidence>
<feature type="compositionally biased region" description="Low complexity" evidence="5">
    <location>
        <begin position="919"/>
        <end position="941"/>
    </location>
</feature>
<dbReference type="GO" id="GO:0044732">
    <property type="term" value="C:mitotic spindle pole body"/>
    <property type="evidence" value="ECO:0007669"/>
    <property type="project" value="UniProtKB-ARBA"/>
</dbReference>
<dbReference type="GO" id="GO:1990498">
    <property type="term" value="C:mitotic spindle microtubule"/>
    <property type="evidence" value="ECO:0007669"/>
    <property type="project" value="UniProtKB-ARBA"/>
</dbReference>
<dbReference type="GO" id="GO:1990571">
    <property type="term" value="P:meiotic centromere clustering"/>
    <property type="evidence" value="ECO:0007669"/>
    <property type="project" value="UniProtKB-ARBA"/>
</dbReference>
<keyword evidence="3" id="KW-0206">Cytoskeleton</keyword>
<dbReference type="InterPro" id="IPR048492">
    <property type="entry name" value="Stu2_CTS"/>
</dbReference>
<dbReference type="FunFam" id="1.25.10.10:FF:000019">
    <property type="entry name" value="Cytoskeleton-associated protein 5"/>
    <property type="match status" value="1"/>
</dbReference>
<dbReference type="GO" id="GO:0030951">
    <property type="term" value="P:establishment or maintenance of microtubule cytoskeleton polarity"/>
    <property type="evidence" value="ECO:0007669"/>
    <property type="project" value="InterPro"/>
</dbReference>
<dbReference type="Proteomes" id="UP001163105">
    <property type="component" value="Unassembled WGS sequence"/>
</dbReference>
<feature type="compositionally biased region" description="Low complexity" evidence="5">
    <location>
        <begin position="1209"/>
        <end position="1221"/>
    </location>
</feature>
<evidence type="ECO:0000259" key="6">
    <source>
        <dbReference type="SMART" id="SM01349"/>
    </source>
</evidence>
<sequence length="1285" mass="139933">MKAPRPDKFGSDGHISEILKQPRHHKCYALIAHLVGTVEIGLYNDTRVCLEPAGTSITLGFLAVSERTPPSGALLGNVLATTRRRRLWPHLYNYVKGFADTLDEERRQTWHHIRPLRLGMAPAIEKDCLPVTHELVDWLSIASANPQMDKTVRMLLTLPLLTAIGVLAVPGLQATGTQACGLPDDGKKLIELGLILHFCPSKCSSTAANVLTKYLNSFMAKCNIKLTTKGTPDIDPNEANGWCQKPMADIAMSIITKLRQGSAADINLFYKPEPNRKTTSPEEGGLGTEPKREDFTEGVCGSPKPESGWESASNVAKTDGLQRYALHGPLPFGNCKSGFEWDVWDIFPSRSKPWFDWEGRRSFSHEFFPESNPLPLMDGHHRLPRPSMNKLIDKVGSMADKEEDFSSLPLSDRFTHKLWKVRKEAYEEAAKQFSVSPDESDPCFRPFLNDPNLWKAAVSDSNVAAQQEGIIALCAFLKYGGRDCALRTRGLTITPMVEKSLSSTRAATKQNALEAILLYIELDVAAPVLEDVMPGLSNKVPKNVAATLNALTAIFHNYGCKIVDPKPVLKALPKVFGAADKNVRAEATNLTVELYRWLREAMKPMFWGELKPTQQTDLESQFEKIKAEPPPKQERLLRSQRAAAETAGADDDEGGEEAGEEADAGEEMDAFSLAEPVDITKKIPPNFGDMLASSKWKDRKEAVDALGQALSVPRIKDGDFNEVTRGLAKCMKDANVAVVTQAAQCIEMLAKGLRQAFGKHRATVMQPIMDRLKEKKQTVADALGGALDAVFASTNLADCLEDIIAYLSNKNPQVKEGTMKFLIRCLRTTRDVPSKPEIASICEAGKKLLSESSPALRDGGAEILGTVMKIIGERAMTPYLDGLDDIRKTKVKEFYETAEVKAKEKPKPAPAAKAPPPSAKKVVGTKKPVPKKIAPAAAAPATESAPLSPRPTSKVAAPGSKLGLPKSSGIGGLKAPQKRTIGGSGTASPRRAPSGPPVMPADDEPVAAPPQPRLGPSRGLAGRSLAKPAAAPPQMPAESHAPSSGFTAVERAELEELRAANDRLTRQIDDLRQERSKFLSEIQELKNQNAGLIEDHTRDVLSIKAKETQLVRARSDAEATEQVNERLRREMDRLKKALNSAEGLNASSGVVSPRVASPGHDDVGIFRDPGSAAANRNRMSFTSTLSEEKENGEMMYPRTKLSPELRHNGSSASSGRGSPARNFRNVASYRDDGSESGSAMARERPTSSLPQPSGGVESWRRAAEVTSQLKARIEQMKAKQGFNRP</sequence>
<comment type="subcellular location">
    <subcellularLocation>
        <location evidence="1">Cytoplasm</location>
        <location evidence="1">Cytoskeleton</location>
        <location evidence="1">Microtubule organizing center</location>
        <location evidence="1">Spindle pole body</location>
    </subcellularLocation>
</comment>
<dbReference type="GO" id="GO:0061863">
    <property type="term" value="F:microtubule plus end polymerase"/>
    <property type="evidence" value="ECO:0007669"/>
    <property type="project" value="InterPro"/>
</dbReference>
<dbReference type="GO" id="GO:0000022">
    <property type="term" value="P:mitotic spindle elongation"/>
    <property type="evidence" value="ECO:0007669"/>
    <property type="project" value="UniProtKB-ARBA"/>
</dbReference>
<dbReference type="Gene3D" id="1.25.10.10">
    <property type="entry name" value="Leucine-rich Repeat Variant"/>
    <property type="match status" value="2"/>
</dbReference>
<dbReference type="SUPFAM" id="SSF48371">
    <property type="entry name" value="ARM repeat"/>
    <property type="match status" value="1"/>
</dbReference>
<dbReference type="InterPro" id="IPR034085">
    <property type="entry name" value="TOG"/>
</dbReference>
<feature type="compositionally biased region" description="Acidic residues" evidence="5">
    <location>
        <begin position="648"/>
        <end position="667"/>
    </location>
</feature>
<dbReference type="GO" id="GO:0005881">
    <property type="term" value="C:cytoplasmic microtubule"/>
    <property type="evidence" value="ECO:0007669"/>
    <property type="project" value="UniProtKB-ARBA"/>
</dbReference>
<accession>A0AB34FN68</accession>
<dbReference type="GO" id="GO:0051010">
    <property type="term" value="F:microtubule plus-end binding"/>
    <property type="evidence" value="ECO:0007669"/>
    <property type="project" value="InterPro"/>
</dbReference>
<name>A0AB34FN68_9HYPO</name>
<dbReference type="GO" id="GO:0000776">
    <property type="term" value="C:kinetochore"/>
    <property type="evidence" value="ECO:0007669"/>
    <property type="project" value="UniProtKB-ARBA"/>
</dbReference>
<evidence type="ECO:0000313" key="7">
    <source>
        <dbReference type="EMBL" id="KAJ6440622.1"/>
    </source>
</evidence>
<dbReference type="GO" id="GO:0051315">
    <property type="term" value="P:attachment of mitotic spindle microtubules to kinetochore"/>
    <property type="evidence" value="ECO:0007669"/>
    <property type="project" value="UniProtKB-ARBA"/>
</dbReference>
<evidence type="ECO:0000313" key="8">
    <source>
        <dbReference type="Proteomes" id="UP001163105"/>
    </source>
</evidence>
<dbReference type="GO" id="GO:0099070">
    <property type="term" value="C:static microtubule bundle"/>
    <property type="evidence" value="ECO:0007669"/>
    <property type="project" value="UniProtKB-ARBA"/>
</dbReference>
<dbReference type="InterPro" id="IPR048491">
    <property type="entry name" value="XMAP215_CLASP_TOG"/>
</dbReference>
<proteinExistence type="predicted"/>
<feature type="domain" description="TOG" evidence="6">
    <location>
        <begin position="396"/>
        <end position="631"/>
    </location>
</feature>
<feature type="region of interest" description="Disordered" evidence="5">
    <location>
        <begin position="621"/>
        <end position="667"/>
    </location>
</feature>
<dbReference type="Pfam" id="PF21042">
    <property type="entry name" value="Stu2_CTS"/>
    <property type="match status" value="1"/>
</dbReference>
<dbReference type="InterPro" id="IPR011989">
    <property type="entry name" value="ARM-like"/>
</dbReference>
<feature type="coiled-coil region" evidence="4">
    <location>
        <begin position="1047"/>
        <end position="1144"/>
    </location>
</feature>
<keyword evidence="2" id="KW-0963">Cytoplasm</keyword>
<keyword evidence="8" id="KW-1185">Reference proteome</keyword>
<dbReference type="PANTHER" id="PTHR12609">
    <property type="entry name" value="MICROTUBULE ASSOCIATED PROTEIN XMAP215"/>
    <property type="match status" value="1"/>
</dbReference>
<feature type="region of interest" description="Disordered" evidence="5">
    <location>
        <begin position="1144"/>
        <end position="1285"/>
    </location>
</feature>
<gene>
    <name evidence="7" type="primary">STU2</name>
    <name evidence="7" type="ORF">O9K51_06412</name>
</gene>
<feature type="region of interest" description="Disordered" evidence="5">
    <location>
        <begin position="271"/>
        <end position="312"/>
    </location>
</feature>
<protein>
    <submittedName>
        <fullName evidence="7">Spindle pole body component</fullName>
    </submittedName>
</protein>
<dbReference type="Pfam" id="PF21041">
    <property type="entry name" value="XMAP215_CLASP_TOG"/>
    <property type="match status" value="2"/>
</dbReference>
<dbReference type="GO" id="GO:0046785">
    <property type="term" value="P:microtubule polymerization"/>
    <property type="evidence" value="ECO:0007669"/>
    <property type="project" value="InterPro"/>
</dbReference>
<dbReference type="InterPro" id="IPR016024">
    <property type="entry name" value="ARM-type_fold"/>
</dbReference>
<dbReference type="EMBL" id="JAQHRD010000005">
    <property type="protein sequence ID" value="KAJ6440622.1"/>
    <property type="molecule type" value="Genomic_DNA"/>
</dbReference>
<comment type="caution">
    <text evidence="7">The sequence shown here is derived from an EMBL/GenBank/DDBJ whole genome shotgun (WGS) entry which is preliminary data.</text>
</comment>
<organism evidence="7 8">
    <name type="scientific">Purpureocillium lavendulum</name>
    <dbReference type="NCBI Taxonomy" id="1247861"/>
    <lineage>
        <taxon>Eukaryota</taxon>
        <taxon>Fungi</taxon>
        <taxon>Dikarya</taxon>
        <taxon>Ascomycota</taxon>
        <taxon>Pezizomycotina</taxon>
        <taxon>Sordariomycetes</taxon>
        <taxon>Hypocreomycetidae</taxon>
        <taxon>Hypocreales</taxon>
        <taxon>Ophiocordycipitaceae</taxon>
        <taxon>Purpureocillium</taxon>
    </lineage>
</organism>
<evidence type="ECO:0000256" key="5">
    <source>
        <dbReference type="SAM" id="MobiDB-lite"/>
    </source>
</evidence>
<dbReference type="FunFam" id="1.25.10.10:FF:000282">
    <property type="entry name" value="Spindle pole body component"/>
    <property type="match status" value="1"/>
</dbReference>
<evidence type="ECO:0000256" key="4">
    <source>
        <dbReference type="SAM" id="Coils"/>
    </source>
</evidence>
<dbReference type="SMART" id="SM01349">
    <property type="entry name" value="TOG"/>
    <property type="match status" value="2"/>
</dbReference>
<dbReference type="InterPro" id="IPR045110">
    <property type="entry name" value="XMAP215"/>
</dbReference>
<evidence type="ECO:0000256" key="1">
    <source>
        <dbReference type="ARBA" id="ARBA00004317"/>
    </source>
</evidence>
<feature type="domain" description="TOG" evidence="6">
    <location>
        <begin position="672"/>
        <end position="904"/>
    </location>
</feature>
<evidence type="ECO:0000256" key="2">
    <source>
        <dbReference type="ARBA" id="ARBA00022490"/>
    </source>
</evidence>
<keyword evidence="4" id="KW-0175">Coiled coil</keyword>
<feature type="compositionally biased region" description="Basic and acidic residues" evidence="5">
    <location>
        <begin position="621"/>
        <end position="637"/>
    </location>
</feature>